<dbReference type="STRING" id="416016.SAMN05443547_0751"/>
<dbReference type="Proteomes" id="UP000184611">
    <property type="component" value="Unassembled WGS sequence"/>
</dbReference>
<keyword evidence="3" id="KW-1185">Reference proteome</keyword>
<name>A0A1M7ZU46_9FLAO</name>
<organism evidence="2 3">
    <name type="scientific">Flavobacterium cucumis</name>
    <dbReference type="NCBI Taxonomy" id="416016"/>
    <lineage>
        <taxon>Bacteria</taxon>
        <taxon>Pseudomonadati</taxon>
        <taxon>Bacteroidota</taxon>
        <taxon>Flavobacteriia</taxon>
        <taxon>Flavobacteriales</taxon>
        <taxon>Flavobacteriaceae</taxon>
        <taxon>Flavobacterium</taxon>
    </lineage>
</organism>
<dbReference type="OrthoDB" id="1188278at2"/>
<evidence type="ECO:0000313" key="2">
    <source>
        <dbReference type="EMBL" id="SHO72419.1"/>
    </source>
</evidence>
<keyword evidence="1" id="KW-0812">Transmembrane</keyword>
<feature type="transmembrane region" description="Helical" evidence="1">
    <location>
        <begin position="122"/>
        <end position="142"/>
    </location>
</feature>
<keyword evidence="1" id="KW-1133">Transmembrane helix</keyword>
<dbReference type="EMBL" id="FRYK01000001">
    <property type="protein sequence ID" value="SHO72419.1"/>
    <property type="molecule type" value="Genomic_DNA"/>
</dbReference>
<proteinExistence type="predicted"/>
<keyword evidence="1" id="KW-0472">Membrane</keyword>
<feature type="transmembrane region" description="Helical" evidence="1">
    <location>
        <begin position="92"/>
        <end position="110"/>
    </location>
</feature>
<gene>
    <name evidence="2" type="ORF">SAMN05443547_0751</name>
</gene>
<reference evidence="3" key="1">
    <citation type="submission" date="2016-12" db="EMBL/GenBank/DDBJ databases">
        <authorList>
            <person name="Varghese N."/>
            <person name="Submissions S."/>
        </authorList>
    </citation>
    <scope>NUCLEOTIDE SEQUENCE [LARGE SCALE GENOMIC DNA]</scope>
    <source>
        <strain evidence="3">DSM 18830</strain>
    </source>
</reference>
<feature type="transmembrane region" description="Helical" evidence="1">
    <location>
        <begin position="154"/>
        <end position="172"/>
    </location>
</feature>
<evidence type="ECO:0000256" key="1">
    <source>
        <dbReference type="SAM" id="Phobius"/>
    </source>
</evidence>
<evidence type="ECO:0000313" key="3">
    <source>
        <dbReference type="Proteomes" id="UP000184611"/>
    </source>
</evidence>
<protein>
    <submittedName>
        <fullName evidence="2">Uncharacterized protein</fullName>
    </submittedName>
</protein>
<feature type="transmembrane region" description="Helical" evidence="1">
    <location>
        <begin position="178"/>
        <end position="197"/>
    </location>
</feature>
<dbReference type="AlphaFoldDB" id="A0A1M7ZU46"/>
<accession>A0A1M7ZU46</accession>
<dbReference type="RefSeq" id="WP_073581534.1">
    <property type="nucleotide sequence ID" value="NZ_CBCSEA010000001.1"/>
</dbReference>
<sequence>MKLTTEQIAIISDYIDYCGIKEIDIKLELVDHIASQTEEAIVMDDISFEQALREVMANWYPLFIKEKSFHIGLFYTFPKIVMKKIEARIKKTYIYLAISFILWTLLTFALKLEFSINEITNSVVNFISIAIGIAVVSILIRINFKTKPTTYRFLVNQSSPVLLLLLFIYAFDAEMNSLKVYFLALVFVQFVFMCINFDNHIKCIKKYHLA</sequence>